<evidence type="ECO:0000256" key="8">
    <source>
        <dbReference type="ARBA" id="ARBA00022782"/>
    </source>
</evidence>
<dbReference type="GO" id="GO:0001578">
    <property type="term" value="P:microtubule bundle formation"/>
    <property type="evidence" value="ECO:0007669"/>
    <property type="project" value="TreeGrafter"/>
</dbReference>
<feature type="region of interest" description="Disordered" evidence="18">
    <location>
        <begin position="1269"/>
        <end position="1335"/>
    </location>
</feature>
<dbReference type="PANTHER" id="PTHR12784">
    <property type="entry name" value="STEERIN"/>
    <property type="match status" value="1"/>
</dbReference>
<keyword evidence="10" id="KW-0007">Acetylation</keyword>
<dbReference type="InterPro" id="IPR057126">
    <property type="entry name" value="NAV1-like_ubiquitin-like"/>
</dbReference>
<evidence type="ECO:0000259" key="19">
    <source>
        <dbReference type="SMART" id="SM00382"/>
    </source>
</evidence>
<feature type="compositionally biased region" description="Low complexity" evidence="18">
    <location>
        <begin position="434"/>
        <end position="448"/>
    </location>
</feature>
<gene>
    <name evidence="21" type="primary">NAV1</name>
</gene>
<feature type="compositionally biased region" description="Basic and acidic residues" evidence="18">
    <location>
        <begin position="526"/>
        <end position="542"/>
    </location>
</feature>
<evidence type="ECO:0000256" key="1">
    <source>
        <dbReference type="ARBA" id="ARBA00004245"/>
    </source>
</evidence>
<dbReference type="Gene3D" id="3.40.50.300">
    <property type="entry name" value="P-loop containing nucleotide triphosphate hydrolases"/>
    <property type="match status" value="1"/>
</dbReference>
<evidence type="ECO:0000313" key="21">
    <source>
        <dbReference type="RefSeq" id="XP_036706629.1"/>
    </source>
</evidence>
<feature type="compositionally biased region" description="Polar residues" evidence="18">
    <location>
        <begin position="220"/>
        <end position="230"/>
    </location>
</feature>
<feature type="coiled-coil region" evidence="17">
    <location>
        <begin position="1101"/>
        <end position="1128"/>
    </location>
</feature>
<evidence type="ECO:0000256" key="3">
    <source>
        <dbReference type="ARBA" id="ARBA00022473"/>
    </source>
</evidence>
<comment type="subunit">
    <text evidence="14">Interacts with tubulin.</text>
</comment>
<evidence type="ECO:0000256" key="6">
    <source>
        <dbReference type="ARBA" id="ARBA00022553"/>
    </source>
</evidence>
<feature type="compositionally biased region" description="Polar residues" evidence="18">
    <location>
        <begin position="950"/>
        <end position="960"/>
    </location>
</feature>
<dbReference type="FunFam" id="3.40.50.300:FF:000409">
    <property type="entry name" value="Neuron navigator 1"/>
    <property type="match status" value="1"/>
</dbReference>
<feature type="region of interest" description="Disordered" evidence="18">
    <location>
        <begin position="316"/>
        <end position="361"/>
    </location>
</feature>
<feature type="compositionally biased region" description="Basic and acidic residues" evidence="18">
    <location>
        <begin position="163"/>
        <end position="179"/>
    </location>
</feature>
<feature type="region of interest" description="Disordered" evidence="18">
    <location>
        <begin position="1835"/>
        <end position="1868"/>
    </location>
</feature>
<feature type="compositionally biased region" description="Polar residues" evidence="18">
    <location>
        <begin position="777"/>
        <end position="794"/>
    </location>
</feature>
<feature type="compositionally biased region" description="Polar residues" evidence="18">
    <location>
        <begin position="717"/>
        <end position="735"/>
    </location>
</feature>
<organism evidence="20 21">
    <name type="scientific">Balaenoptera musculus</name>
    <name type="common">Blue whale</name>
    <dbReference type="NCBI Taxonomy" id="9771"/>
    <lineage>
        <taxon>Eukaryota</taxon>
        <taxon>Metazoa</taxon>
        <taxon>Chordata</taxon>
        <taxon>Craniata</taxon>
        <taxon>Vertebrata</taxon>
        <taxon>Euteleostomi</taxon>
        <taxon>Mammalia</taxon>
        <taxon>Eutheria</taxon>
        <taxon>Laurasiatheria</taxon>
        <taxon>Artiodactyla</taxon>
        <taxon>Whippomorpha</taxon>
        <taxon>Cetacea</taxon>
        <taxon>Mysticeti</taxon>
        <taxon>Balaenopteridae</taxon>
        <taxon>Balaenoptera</taxon>
    </lineage>
</organism>
<dbReference type="InterPro" id="IPR027417">
    <property type="entry name" value="P-loop_NTPase"/>
</dbReference>
<feature type="compositionally biased region" description="Low complexity" evidence="18">
    <location>
        <begin position="81"/>
        <end position="96"/>
    </location>
</feature>
<feature type="domain" description="AAA+ ATPase" evidence="19">
    <location>
        <begin position="1575"/>
        <end position="1729"/>
    </location>
</feature>
<evidence type="ECO:0000256" key="18">
    <source>
        <dbReference type="SAM" id="MobiDB-lite"/>
    </source>
</evidence>
<keyword evidence="8" id="KW-0221">Differentiation</keyword>
<evidence type="ECO:0000256" key="13">
    <source>
        <dbReference type="ARBA" id="ARBA00059345"/>
    </source>
</evidence>
<evidence type="ECO:0000256" key="14">
    <source>
        <dbReference type="ARBA" id="ARBA00064590"/>
    </source>
</evidence>
<evidence type="ECO:0000256" key="2">
    <source>
        <dbReference type="ARBA" id="ARBA00006255"/>
    </source>
</evidence>
<sequence>MDGTASVNSSGRPHYASSIPVPRAASQTRIHTPAASPRLRPHQAGLALSPQRAASPRPGKAGGPSRGSSPKASRGRGSPKASGAARESAEGAEGLACSPWSSPRATPKAALSSRAGSRRVGETQGTQGKKRVAQEGILTRETRGRSPSRTSSPGETQVPGAPEGRKPSNHPGKDQRDVPYKSSGGPRSSEPDAWATLGPRSPVCSPVRSARPPPAPGAISFSSVHQQSQPVTATVAPFRYRAQTDPEPGPLRQGSWAADGYSGPPSRTEESLSCVDPESQRKRTVQNVLDLRQNLEETMSSLRGSQVTHSSLEMTCYDSDDANPRSVSSLSNRSSPLSWRYGQSSPRLQAGDAPSVGGSCRSEGPPSWYMHGERAHYAHTMPMRSPSKLGHISRLELVESLDSDDVDLKSGYMSDSDLMGKTMTEDDDITTGWDESSSISSGLSDASDNLSSEEFNASSSLNSLPTTPTASRRNSTIVLRTDSEKRSLAESGLSWFSESEEKAPKKLEYDSGSLKMEPGASKWRRERPESCEDPSKVGELKKPVTLGHPGSLKKGKTPPVAVTSPITHTAQSALKVAGKPEGKAADKGKLAVKSAGLQRSSSDAGRDRLGDAKKPPSGIARPSTSGSFGYKKPPPATGTATVVQTGGSATLGKVQKSSGIPVKPANGRKTSLDVPNSAEPGFLAPGARSNIQYRSLPRPAKSSSMSVTGGRAGPRPVSSSIDPSLLSTRQGSLTPSRLKEPSKGAGGRATPAPVNQTDREKEKAKAKAVALDPDSVSLKSMGSPESTPKGQASHSPAPKLAELPPTPLRATAKSFVKPPSLANLDKVNSNSLDLPASADAHAPKVPDLHAPGPAAGGPLPSCFSPSPAPILNINSASFSQGLELMSSFGVPKETRMYPKLSGLHRSMESLQMPMSLPGAFPSSAPVPAAPAPPAPPAAPAEENTEELPWSGSSRTGQLDSNQRDRNTLPKKGLRYQLQSQEEAKERRHSHTIGGLPEPDDQPELPSPPALSMSLSAKGQLTNIVSPTAATTPRITRSNSIPTHEAAFELYSGSQMGSTLSLAERPKGMIRSGSFRDPTDDVHGSVLSLASSASSTYSSAEERMQSEQIRKLRRALESSQEKVATLTSQLSANANLVAAFEQSLVSMTCRLRHLAETAEEKDTELLDLRETIDFLKKKNSEAQAVIQGALNASEATPKELRIKRQNSSDSISSLNSITSHSSIGSSKEAEAKKKKKKSWVYELRSSFNKAFSIKKGPKSASSYSDIEEIATPDSSAPSSPKLQHQATETASPSIKSSASSSAGTDAPEGPAPPAPHARLFQGSEEEEPEKKEVSELRSELWEKEMKLTDIRLEALNSAHQLDQLRETMHNMQLEVDLLKAENDRLKVAPGPSASSAPGQAPGSSALPSPRRSLGLALTHPFSPSLADTDLSPMDGISTSGPKEEVTLRVVVRMPPQHIIKGDLKQQEFFLGCSKVSGKVDWKLLDDAVFQVFKDYISKMDPASTLGLSTESIHGYSVSHVKRLLDAEPPELPPCRRGVNNIAVSLKGLKEKCVDSLVFETLIPKPMMQHYIGLLLKHRRLVLSGPSGTGKTYLTNRLAEYLVERSGREVTEGIVSTFNMHQQSCKDLQLYLSNLANQIDRETGTGDVPLVILLDDLSEAASVSELVNGALTCKYHKCPYIIGTTNQPVKMTPNHGLHLSFRMLTFSNNVEPANGFLVRYLRRKLVESDCDVNANREEVLRVLDWVPKLWYHLHTFLEKHSTSDFLIGPCFFLSCPIGIEDFRTWFIDLWNNSIIPYLQEGAKDGIKVHGQKAAWEDPVEWVRDTLPWPSAQQDQSKLYHLPPPTVGPHSIASPPEDRTVKDSTPSSLDSDPLMAMLLKLQEAANYIESPDRESILDPNLQATL</sequence>
<keyword evidence="6" id="KW-0597">Phosphoprotein</keyword>
<keyword evidence="9" id="KW-0524">Neurogenesis</keyword>
<dbReference type="Pfam" id="PF23092">
    <property type="entry name" value="Ubiquitin_6"/>
    <property type="match status" value="1"/>
</dbReference>
<feature type="region of interest" description="Disordered" evidence="18">
    <location>
        <begin position="410"/>
        <end position="806"/>
    </location>
</feature>
<dbReference type="GO" id="GO:0043194">
    <property type="term" value="C:axon initial segment"/>
    <property type="evidence" value="ECO:0007669"/>
    <property type="project" value="TreeGrafter"/>
</dbReference>
<feature type="compositionally biased region" description="Low complexity" evidence="18">
    <location>
        <begin position="1289"/>
        <end position="1307"/>
    </location>
</feature>
<dbReference type="GO" id="GO:0001764">
    <property type="term" value="P:neuron migration"/>
    <property type="evidence" value="ECO:0007669"/>
    <property type="project" value="TreeGrafter"/>
</dbReference>
<keyword evidence="12" id="KW-0206">Cytoskeleton</keyword>
<dbReference type="CTD" id="89796"/>
<feature type="compositionally biased region" description="Basic and acidic residues" evidence="18">
    <location>
        <begin position="578"/>
        <end position="589"/>
    </location>
</feature>
<evidence type="ECO:0000313" key="20">
    <source>
        <dbReference type="Proteomes" id="UP000694857"/>
    </source>
</evidence>
<evidence type="ECO:0000256" key="16">
    <source>
        <dbReference type="ARBA" id="ARBA00080430"/>
    </source>
</evidence>
<keyword evidence="5" id="KW-0963">Cytoplasm</keyword>
<dbReference type="InterPro" id="IPR003593">
    <property type="entry name" value="AAA+_ATPase"/>
</dbReference>
<keyword evidence="20" id="KW-1185">Reference proteome</keyword>
<comment type="function">
    <text evidence="13">May be involved in neuronal migration.</text>
</comment>
<feature type="compositionally biased region" description="Pro residues" evidence="18">
    <location>
        <begin position="927"/>
        <end position="938"/>
    </location>
</feature>
<accession>A0A8B8XAP8</accession>
<evidence type="ECO:0000256" key="17">
    <source>
        <dbReference type="SAM" id="Coils"/>
    </source>
</evidence>
<dbReference type="InterPro" id="IPR039041">
    <property type="entry name" value="Nav/unc-53"/>
</dbReference>
<evidence type="ECO:0000256" key="10">
    <source>
        <dbReference type="ARBA" id="ARBA00022990"/>
    </source>
</evidence>
<keyword evidence="11 17" id="KW-0175">Coiled coil</keyword>
<feature type="compositionally biased region" description="Low complexity" evidence="18">
    <location>
        <begin position="1387"/>
        <end position="1408"/>
    </location>
</feature>
<comment type="similarity">
    <text evidence="2">Belongs to the Nav/unc-53 family.</text>
</comment>
<feature type="compositionally biased region" description="Polar residues" evidence="18">
    <location>
        <begin position="1271"/>
        <end position="1288"/>
    </location>
</feature>
<feature type="compositionally biased region" description="Basic and acidic residues" evidence="18">
    <location>
        <begin position="604"/>
        <end position="614"/>
    </location>
</feature>
<reference evidence="21" key="1">
    <citation type="submission" date="2025-08" db="UniProtKB">
        <authorList>
            <consortium name="RefSeq"/>
        </authorList>
    </citation>
    <scope>IDENTIFICATION</scope>
    <source>
        <tissue evidence="21">Epidermis and Blubber</tissue>
    </source>
</reference>
<feature type="compositionally biased region" description="Low complexity" evidence="18">
    <location>
        <begin position="324"/>
        <end position="338"/>
    </location>
</feature>
<feature type="region of interest" description="Disordered" evidence="18">
    <location>
        <begin position="914"/>
        <end position="1012"/>
    </location>
</feature>
<feature type="compositionally biased region" description="Polar residues" evidence="18">
    <location>
        <begin position="1"/>
        <end position="11"/>
    </location>
</feature>
<feature type="compositionally biased region" description="Low complexity" evidence="18">
    <location>
        <begin position="456"/>
        <end position="471"/>
    </location>
</feature>
<evidence type="ECO:0000256" key="12">
    <source>
        <dbReference type="ARBA" id="ARBA00023212"/>
    </source>
</evidence>
<feature type="compositionally biased region" description="Basic and acidic residues" evidence="18">
    <location>
        <begin position="499"/>
        <end position="509"/>
    </location>
</feature>
<keyword evidence="7" id="KW-0493">Microtubule</keyword>
<feature type="compositionally biased region" description="Low complexity" evidence="18">
    <location>
        <begin position="198"/>
        <end position="210"/>
    </location>
</feature>
<dbReference type="GO" id="GO:0005874">
    <property type="term" value="C:microtubule"/>
    <property type="evidence" value="ECO:0007669"/>
    <property type="project" value="UniProtKB-KW"/>
</dbReference>
<evidence type="ECO:0000256" key="11">
    <source>
        <dbReference type="ARBA" id="ARBA00023054"/>
    </source>
</evidence>
<dbReference type="Pfam" id="PF25408">
    <property type="entry name" value="AAA_lid_NAV1"/>
    <property type="match status" value="1"/>
</dbReference>
<dbReference type="SUPFAM" id="SSF52540">
    <property type="entry name" value="P-loop containing nucleoside triphosphate hydrolases"/>
    <property type="match status" value="1"/>
</dbReference>
<evidence type="ECO:0000256" key="5">
    <source>
        <dbReference type="ARBA" id="ARBA00022490"/>
    </source>
</evidence>
<feature type="region of interest" description="Disordered" evidence="18">
    <location>
        <begin position="242"/>
        <end position="282"/>
    </location>
</feature>
<comment type="subcellular location">
    <subcellularLocation>
        <location evidence="1">Cytoplasm</location>
        <location evidence="1">Cytoskeleton</location>
    </subcellularLocation>
</comment>
<feature type="coiled-coil region" evidence="17">
    <location>
        <begin position="1157"/>
        <end position="1184"/>
    </location>
</feature>
<keyword evidence="4" id="KW-0488">Methylation</keyword>
<feature type="region of interest" description="Disordered" evidence="18">
    <location>
        <begin position="1386"/>
        <end position="1412"/>
    </location>
</feature>
<dbReference type="InterPro" id="IPR057568">
    <property type="entry name" value="CortBP2_NAV1-like_AAA_lid"/>
</dbReference>
<name>A0A8B8XAP8_BALMU</name>
<protein>
    <recommendedName>
        <fullName evidence="15">Neuron navigator 1</fullName>
    </recommendedName>
    <alternativeName>
        <fullName evidence="16">Pore membrane and/or filament-interacting-like protein 3</fullName>
    </alternativeName>
</protein>
<evidence type="ECO:0000256" key="7">
    <source>
        <dbReference type="ARBA" id="ARBA00022701"/>
    </source>
</evidence>
<feature type="compositionally biased region" description="Low complexity" evidence="18">
    <location>
        <begin position="1206"/>
        <end position="1225"/>
    </location>
</feature>
<proteinExistence type="inferred from homology"/>
<evidence type="ECO:0000256" key="15">
    <source>
        <dbReference type="ARBA" id="ARBA00067341"/>
    </source>
</evidence>
<feature type="compositionally biased region" description="Low complexity" evidence="18">
    <location>
        <begin position="637"/>
        <end position="650"/>
    </location>
</feature>
<dbReference type="Proteomes" id="UP000694857">
    <property type="component" value="Chromosome 1"/>
</dbReference>
<dbReference type="GeneID" id="118894414"/>
<feature type="region of interest" description="Disordered" evidence="18">
    <location>
        <begin position="1"/>
        <end position="230"/>
    </location>
</feature>
<dbReference type="RefSeq" id="XP_036706629.1">
    <property type="nucleotide sequence ID" value="XM_036850734.1"/>
</dbReference>
<evidence type="ECO:0000256" key="9">
    <source>
        <dbReference type="ARBA" id="ARBA00022902"/>
    </source>
</evidence>
<dbReference type="PANTHER" id="PTHR12784:SF3">
    <property type="entry name" value="NEURON NAVIGATOR 1"/>
    <property type="match status" value="1"/>
</dbReference>
<feature type="region of interest" description="Disordered" evidence="18">
    <location>
        <begin position="1199"/>
        <end position="1229"/>
    </location>
</feature>
<evidence type="ECO:0000256" key="4">
    <source>
        <dbReference type="ARBA" id="ARBA00022481"/>
    </source>
</evidence>
<keyword evidence="3" id="KW-0217">Developmental protein</keyword>
<feature type="compositionally biased region" description="Low complexity" evidence="18">
    <location>
        <begin position="145"/>
        <end position="156"/>
    </location>
</feature>
<dbReference type="SMART" id="SM00382">
    <property type="entry name" value="AAA"/>
    <property type="match status" value="1"/>
</dbReference>